<evidence type="ECO:0000259" key="2">
    <source>
        <dbReference type="SMART" id="SM00902"/>
    </source>
</evidence>
<sequence>MSQKDHQFTESPFFLSRRKFMVVGAAIVAAMAIPVGWFTTRVAKRNEYIKARIAGLYQDDTIATNRFSHHNKAVQQYYREFGGEPLGHTSHKLLHTTYVDRSSKIS</sequence>
<keyword evidence="1" id="KW-0812">Transmembrane</keyword>
<evidence type="ECO:0000313" key="3">
    <source>
        <dbReference type="EMBL" id="GAA4878790.1"/>
    </source>
</evidence>
<keyword evidence="4" id="KW-1185">Reference proteome</keyword>
<gene>
    <name evidence="3" type="primary">hydB</name>
    <name evidence="3" type="ORF">GCM10023333_10670</name>
</gene>
<dbReference type="SUPFAM" id="SSF48674">
    <property type="entry name" value="Fe-only hydrogenase smaller subunit"/>
    <property type="match status" value="1"/>
</dbReference>
<dbReference type="Proteomes" id="UP001499988">
    <property type="component" value="Unassembled WGS sequence"/>
</dbReference>
<keyword evidence="1" id="KW-1133">Transmembrane helix</keyword>
<proteinExistence type="predicted"/>
<dbReference type="RefSeq" id="WP_345334152.1">
    <property type="nucleotide sequence ID" value="NZ_BAABJZ010000013.1"/>
</dbReference>
<dbReference type="Gene3D" id="4.10.260.20">
    <property type="entry name" value="Iron hydrogenase, small subunit"/>
    <property type="match status" value="1"/>
</dbReference>
<feature type="transmembrane region" description="Helical" evidence="1">
    <location>
        <begin position="20"/>
        <end position="40"/>
    </location>
</feature>
<keyword evidence="1" id="KW-0472">Membrane</keyword>
<dbReference type="EMBL" id="BAABJZ010000013">
    <property type="protein sequence ID" value="GAA4878790.1"/>
    <property type="molecule type" value="Genomic_DNA"/>
</dbReference>
<evidence type="ECO:0000313" key="4">
    <source>
        <dbReference type="Proteomes" id="UP001499988"/>
    </source>
</evidence>
<reference evidence="4" key="1">
    <citation type="journal article" date="2019" name="Int. J. Syst. Evol. Microbiol.">
        <title>The Global Catalogue of Microorganisms (GCM) 10K type strain sequencing project: providing services to taxonomists for standard genome sequencing and annotation.</title>
        <authorList>
            <consortium name="The Broad Institute Genomics Platform"/>
            <consortium name="The Broad Institute Genome Sequencing Center for Infectious Disease"/>
            <person name="Wu L."/>
            <person name="Ma J."/>
        </authorList>
    </citation>
    <scope>NUCLEOTIDE SEQUENCE [LARGE SCALE GENOMIC DNA]</scope>
    <source>
        <strain evidence="4">JCM 18401</strain>
    </source>
</reference>
<comment type="caution">
    <text evidence="3">The sequence shown here is derived from an EMBL/GenBank/DDBJ whole genome shotgun (WGS) entry which is preliminary data.</text>
</comment>
<dbReference type="SMART" id="SM00902">
    <property type="entry name" value="Fe_hyd_SSU"/>
    <property type="match status" value="1"/>
</dbReference>
<dbReference type="Pfam" id="PF02256">
    <property type="entry name" value="Fe_hyd_SSU"/>
    <property type="match status" value="1"/>
</dbReference>
<dbReference type="InterPro" id="IPR006311">
    <property type="entry name" value="TAT_signal"/>
</dbReference>
<protein>
    <submittedName>
        <fullName evidence="3">Iron hydrogenase small subunit HydB</fullName>
    </submittedName>
</protein>
<dbReference type="PROSITE" id="PS51318">
    <property type="entry name" value="TAT"/>
    <property type="match status" value="1"/>
</dbReference>
<dbReference type="InterPro" id="IPR003149">
    <property type="entry name" value="Fe_hydrogenase_ssu"/>
</dbReference>
<dbReference type="InterPro" id="IPR036991">
    <property type="entry name" value="Fe_hydrogenase_ssu_sf"/>
</dbReference>
<organism evidence="3 4">
    <name type="scientific">Ferrimonas pelagia</name>
    <dbReference type="NCBI Taxonomy" id="1177826"/>
    <lineage>
        <taxon>Bacteria</taxon>
        <taxon>Pseudomonadati</taxon>
        <taxon>Pseudomonadota</taxon>
        <taxon>Gammaproteobacteria</taxon>
        <taxon>Alteromonadales</taxon>
        <taxon>Ferrimonadaceae</taxon>
        <taxon>Ferrimonas</taxon>
    </lineage>
</organism>
<evidence type="ECO:0000256" key="1">
    <source>
        <dbReference type="SAM" id="Phobius"/>
    </source>
</evidence>
<dbReference type="InterPro" id="IPR008953">
    <property type="entry name" value="Fe_hydrogenase_HydB"/>
</dbReference>
<accession>A0ABP9EGQ7</accession>
<feature type="domain" description="Iron hydrogenase small subunit" evidence="2">
    <location>
        <begin position="43"/>
        <end position="102"/>
    </location>
</feature>
<name>A0ABP9EGQ7_9GAMM</name>